<feature type="region of interest" description="Disordered" evidence="1">
    <location>
        <begin position="60"/>
        <end position="99"/>
    </location>
</feature>
<dbReference type="AlphaFoldDB" id="A0A0E0RAN9"/>
<protein>
    <submittedName>
        <fullName evidence="2">Uncharacterized protein</fullName>
    </submittedName>
</protein>
<accession>A0A0E0RAN9</accession>
<dbReference type="Proteomes" id="UP000008022">
    <property type="component" value="Unassembled WGS sequence"/>
</dbReference>
<reference evidence="3" key="1">
    <citation type="submission" date="2013-06" db="EMBL/GenBank/DDBJ databases">
        <authorList>
            <person name="Zhao Q."/>
        </authorList>
    </citation>
    <scope>NUCLEOTIDE SEQUENCE</scope>
    <source>
        <strain evidence="3">cv. W1943</strain>
    </source>
</reference>
<proteinExistence type="predicted"/>
<evidence type="ECO:0000313" key="3">
    <source>
        <dbReference type="Proteomes" id="UP000008022"/>
    </source>
</evidence>
<organism evidence="2 3">
    <name type="scientific">Oryza rufipogon</name>
    <name type="common">Brownbeard rice</name>
    <name type="synonym">Asian wild rice</name>
    <dbReference type="NCBI Taxonomy" id="4529"/>
    <lineage>
        <taxon>Eukaryota</taxon>
        <taxon>Viridiplantae</taxon>
        <taxon>Streptophyta</taxon>
        <taxon>Embryophyta</taxon>
        <taxon>Tracheophyta</taxon>
        <taxon>Spermatophyta</taxon>
        <taxon>Magnoliopsida</taxon>
        <taxon>Liliopsida</taxon>
        <taxon>Poales</taxon>
        <taxon>Poaceae</taxon>
        <taxon>BOP clade</taxon>
        <taxon>Oryzoideae</taxon>
        <taxon>Oryzeae</taxon>
        <taxon>Oryzinae</taxon>
        <taxon>Oryza</taxon>
    </lineage>
</organism>
<evidence type="ECO:0000313" key="2">
    <source>
        <dbReference type="EnsemblPlants" id="ORUFI11G20570.1"/>
    </source>
</evidence>
<keyword evidence="3" id="KW-1185">Reference proteome</keyword>
<reference evidence="2" key="2">
    <citation type="submission" date="2015-06" db="UniProtKB">
        <authorList>
            <consortium name="EnsemblPlants"/>
        </authorList>
    </citation>
    <scope>IDENTIFICATION</scope>
</reference>
<dbReference type="Gramene" id="ORUFI11G20570.1">
    <property type="protein sequence ID" value="ORUFI11G20570.1"/>
    <property type="gene ID" value="ORUFI11G20570"/>
</dbReference>
<feature type="compositionally biased region" description="Basic and acidic residues" evidence="1">
    <location>
        <begin position="86"/>
        <end position="99"/>
    </location>
</feature>
<evidence type="ECO:0000256" key="1">
    <source>
        <dbReference type="SAM" id="MobiDB-lite"/>
    </source>
</evidence>
<name>A0A0E0RAN9_ORYRU</name>
<dbReference type="EnsemblPlants" id="ORUFI11G20570.1">
    <property type="protein sequence ID" value="ORUFI11G20570.1"/>
    <property type="gene ID" value="ORUFI11G20570"/>
</dbReference>
<dbReference type="HOGENOM" id="CLU_2324418_0_0_1"/>
<sequence length="99" mass="11276">MSSRRIEKAVERRRPCRCFPRRRCPPVHRSAARRLCTAPPPCRPSPAACARLRTARLRPPAAACGDRREIEGAPHVPIKSQQKSNFRSEDKSPHRKDSQ</sequence>